<organism evidence="2 3">
    <name type="scientific">Neodiprion lecontei</name>
    <name type="common">Redheaded pine sawfly</name>
    <dbReference type="NCBI Taxonomy" id="441921"/>
    <lineage>
        <taxon>Eukaryota</taxon>
        <taxon>Metazoa</taxon>
        <taxon>Ecdysozoa</taxon>
        <taxon>Arthropoda</taxon>
        <taxon>Hexapoda</taxon>
        <taxon>Insecta</taxon>
        <taxon>Pterygota</taxon>
        <taxon>Neoptera</taxon>
        <taxon>Endopterygota</taxon>
        <taxon>Hymenoptera</taxon>
        <taxon>Tenthredinoidea</taxon>
        <taxon>Diprionidae</taxon>
        <taxon>Diprioninae</taxon>
        <taxon>Neodiprion</taxon>
    </lineage>
</organism>
<name>A0ABM3FXI8_NEOLC</name>
<protein>
    <submittedName>
        <fullName evidence="3">Uncharacterized protein LOC124293895</fullName>
    </submittedName>
</protein>
<gene>
    <name evidence="3" type="primary">LOC124293895</name>
</gene>
<feature type="region of interest" description="Disordered" evidence="1">
    <location>
        <begin position="1"/>
        <end position="22"/>
    </location>
</feature>
<evidence type="ECO:0000313" key="2">
    <source>
        <dbReference type="Proteomes" id="UP000829291"/>
    </source>
</evidence>
<evidence type="ECO:0000313" key="3">
    <source>
        <dbReference type="RefSeq" id="XP_046592737.1"/>
    </source>
</evidence>
<proteinExistence type="predicted"/>
<dbReference type="Proteomes" id="UP000829291">
    <property type="component" value="Chromosome 4"/>
</dbReference>
<keyword evidence="2" id="KW-1185">Reference proteome</keyword>
<dbReference type="RefSeq" id="XP_046592737.1">
    <property type="nucleotide sequence ID" value="XM_046736781.1"/>
</dbReference>
<dbReference type="GeneID" id="124293895"/>
<feature type="region of interest" description="Disordered" evidence="1">
    <location>
        <begin position="256"/>
        <end position="279"/>
    </location>
</feature>
<reference evidence="3" key="1">
    <citation type="submission" date="2025-08" db="UniProtKB">
        <authorList>
            <consortium name="RefSeq"/>
        </authorList>
    </citation>
    <scope>IDENTIFICATION</scope>
    <source>
        <tissue evidence="3">Thorax and Abdomen</tissue>
    </source>
</reference>
<evidence type="ECO:0000256" key="1">
    <source>
        <dbReference type="SAM" id="MobiDB-lite"/>
    </source>
</evidence>
<accession>A0ABM3FXI8</accession>
<sequence length="279" mass="30221">MSELKKTRDASTYQKLPPPKSLLGEEDAEVTWEIILKRYPNAAPLLCEMENVIERAEGLLNQLRSPYTQALDDNCRPVCTERSSSFQIADSQDDLTAECDVEKSTEVSILSEQCYYSDSAAAEDSAIPEIMSEAQTGDSISHQGLENCAQTEEEQPSIPGASSSYIYESNSMNPDQDWEPKISLKSFISSGASFTRSQKSRQGIPESVSHHAIPVSSKVPRVDRSLNGSAAEVEKTSSLEAWGKVVGETTTIKIMGKSSGPSGFKECSPPVVSAANAKG</sequence>